<dbReference type="EC" id="5.2.1.8" evidence="2"/>
<sequence>MEIAENTVVTLRYRIDDAQGENLDPGSEPLVYLHGCGDFFEKIEERLAGQLAGFESEFHLEPEDAFGDYDAELLRVVPRAELPDELEPGMQFEGVPADGEDVGDEPLLWRVTDLTDEVAVLDGNHPLAGLALRVWVRVDDVRPATEEEIEQGHVSNEEALFRVVDRSVDDDDGFEESDDGNDPELDRELDRRGGTLH</sequence>
<organism evidence="1 2">
    <name type="scientific">Derxia gummosa DSM 723</name>
    <dbReference type="NCBI Taxonomy" id="1121388"/>
    <lineage>
        <taxon>Bacteria</taxon>
        <taxon>Pseudomonadati</taxon>
        <taxon>Pseudomonadota</taxon>
        <taxon>Betaproteobacteria</taxon>
        <taxon>Burkholderiales</taxon>
        <taxon>Alcaligenaceae</taxon>
        <taxon>Derxia</taxon>
    </lineage>
</organism>
<reference evidence="2" key="4">
    <citation type="submission" date="2025-08" db="UniProtKB">
        <authorList>
            <consortium name="RefSeq"/>
        </authorList>
    </citation>
    <scope>IDENTIFICATION</scope>
</reference>
<name>A0AC36KHT1_9BURK</name>
<reference evidence="2" key="1">
    <citation type="journal article" date="1992" name="FASEB J.">
        <title>Structural and evolutionary relationships among the immunophilins: two ubiquitous families of peptidyl-prolyl cis-trans isomerases.</title>
        <authorList>
            <person name="Trandinh C.C."/>
            <person name="Pao G.M."/>
            <person name="Saier M.H. Jr."/>
        </authorList>
    </citation>
    <scope>NUCLEOTIDE SEQUENCE</scope>
</reference>
<evidence type="ECO:0000313" key="2">
    <source>
        <dbReference type="RefSeq" id="WP_051378543.1"/>
    </source>
</evidence>
<protein>
    <submittedName>
        <fullName evidence="2">FKBP-type peptidyl-prolyl cis-trans isomerase</fullName>
        <ecNumber evidence="2">5.2.1.8</ecNumber>
    </submittedName>
</protein>
<reference evidence="2" key="2">
    <citation type="journal article" date="1999" name="Cell. Mol. Life Sci.">
        <title>Peptidyl-prolyl cis-trans isomerases, a superfamily of ubiquitous folding catalysts.</title>
        <authorList>
            <person name="Gothel S.F."/>
            <person name="Marahiel M.A."/>
        </authorList>
    </citation>
    <scope>NUCLEOTIDE SEQUENCE</scope>
</reference>
<accession>A0AC36KHT1</accession>
<dbReference type="Proteomes" id="UP000675920">
    <property type="component" value="Unplaced"/>
</dbReference>
<evidence type="ECO:0000313" key="1">
    <source>
        <dbReference type="Proteomes" id="UP000675920"/>
    </source>
</evidence>
<proteinExistence type="predicted"/>
<dbReference type="RefSeq" id="WP_051378543.1">
    <property type="nucleotide sequence ID" value="NZ_AXWS01000008.1"/>
</dbReference>
<reference evidence="2" key="3">
    <citation type="journal article" date="2016" name="BMC Biol.">
        <title>Molecular insights into substrate recognition and catalytic mechanism of the chaperone and FKBP peptidyl-prolyl isomerase SlyD.</title>
        <authorList>
            <person name="Quistgaard E.M."/>
            <person name="Weininger U."/>
            <person name="Ural-Blimke Y."/>
            <person name="Modig K."/>
            <person name="Nordlund P."/>
            <person name="Akke M."/>
            <person name="Low C."/>
        </authorList>
    </citation>
    <scope>NUCLEOTIDE SEQUENCE</scope>
</reference>
<keyword evidence="1" id="KW-1185">Reference proteome</keyword>
<keyword evidence="2" id="KW-0413">Isomerase</keyword>